<dbReference type="Gene3D" id="1.10.238.10">
    <property type="entry name" value="EF-hand"/>
    <property type="match status" value="1"/>
</dbReference>
<name>A0A916BDX1_9PROT</name>
<dbReference type="SMART" id="SM00054">
    <property type="entry name" value="EFh"/>
    <property type="match status" value="2"/>
</dbReference>
<dbReference type="Pfam" id="PF13202">
    <property type="entry name" value="EF-hand_5"/>
    <property type="match status" value="2"/>
</dbReference>
<dbReference type="InterPro" id="IPR002048">
    <property type="entry name" value="EF_hand_dom"/>
</dbReference>
<protein>
    <recommendedName>
        <fullName evidence="2">EF-hand domain-containing protein</fullName>
    </recommendedName>
</protein>
<dbReference type="AlphaFoldDB" id="A0A916BDX1"/>
<dbReference type="EMBL" id="CAJNBL010000022">
    <property type="protein sequence ID" value="CAE6718130.1"/>
    <property type="molecule type" value="Genomic_DNA"/>
</dbReference>
<feature type="region of interest" description="Disordered" evidence="1">
    <location>
        <begin position="36"/>
        <end position="104"/>
    </location>
</feature>
<accession>A0A916BDX1</accession>
<dbReference type="CDD" id="cd00051">
    <property type="entry name" value="EFh"/>
    <property type="match status" value="1"/>
</dbReference>
<sequence>MPMHGKMFSVMDRNGDGAISNDEFHTTHENRFRVLDVNGDGKITPDEMRTVHRGMKGGDTSLRKMDEEPGTMRTDDAPPDMNDAIDIPPDAEENVNDYYKTKPL</sequence>
<feature type="domain" description="EF-hand" evidence="2">
    <location>
        <begin position="29"/>
        <end position="58"/>
    </location>
</feature>
<dbReference type="PROSITE" id="PS50222">
    <property type="entry name" value="EF_HAND_2"/>
    <property type="match status" value="1"/>
</dbReference>
<evidence type="ECO:0000256" key="1">
    <source>
        <dbReference type="SAM" id="MobiDB-lite"/>
    </source>
</evidence>
<dbReference type="PROSITE" id="PS00018">
    <property type="entry name" value="EF_HAND_1"/>
    <property type="match status" value="1"/>
</dbReference>
<keyword evidence="4" id="KW-1185">Reference proteome</keyword>
<dbReference type="InterPro" id="IPR011992">
    <property type="entry name" value="EF-hand-dom_pair"/>
</dbReference>
<dbReference type="InterPro" id="IPR018247">
    <property type="entry name" value="EF_Hand_1_Ca_BS"/>
</dbReference>
<evidence type="ECO:0000259" key="2">
    <source>
        <dbReference type="PROSITE" id="PS50222"/>
    </source>
</evidence>
<gene>
    <name evidence="3" type="ORF">NTGZN8_290001</name>
</gene>
<evidence type="ECO:0000313" key="4">
    <source>
        <dbReference type="Proteomes" id="UP000675882"/>
    </source>
</evidence>
<dbReference type="Proteomes" id="UP000675882">
    <property type="component" value="Unassembled WGS sequence"/>
</dbReference>
<reference evidence="3" key="1">
    <citation type="submission" date="2021-02" db="EMBL/GenBank/DDBJ databases">
        <authorList>
            <person name="Han P."/>
        </authorList>
    </citation>
    <scope>NUCLEOTIDE SEQUENCE</scope>
    <source>
        <strain evidence="3">Candidatus Nitrotoga sp. ZN8</strain>
    </source>
</reference>
<proteinExistence type="predicted"/>
<comment type="caution">
    <text evidence="3">The sequence shown here is derived from an EMBL/GenBank/DDBJ whole genome shotgun (WGS) entry which is preliminary data.</text>
</comment>
<dbReference type="GO" id="GO:0005509">
    <property type="term" value="F:calcium ion binding"/>
    <property type="evidence" value="ECO:0007669"/>
    <property type="project" value="InterPro"/>
</dbReference>
<dbReference type="SUPFAM" id="SSF47473">
    <property type="entry name" value="EF-hand"/>
    <property type="match status" value="1"/>
</dbReference>
<evidence type="ECO:0000313" key="3">
    <source>
        <dbReference type="EMBL" id="CAE6718130.1"/>
    </source>
</evidence>
<organism evidence="3 4">
    <name type="scientific">Candidatus Nitrotoga fabula</name>
    <dbReference type="NCBI Taxonomy" id="2182327"/>
    <lineage>
        <taxon>Bacteria</taxon>
        <taxon>Pseudomonadati</taxon>
        <taxon>Pseudomonadota</taxon>
        <taxon>Betaproteobacteria</taxon>
        <taxon>Nitrosomonadales</taxon>
        <taxon>Gallionellaceae</taxon>
        <taxon>Candidatus Nitrotoga</taxon>
    </lineage>
</organism>